<proteinExistence type="predicted"/>
<organism evidence="1">
    <name type="scientific">Arundo donax</name>
    <name type="common">Giant reed</name>
    <name type="synonym">Donax arundinaceus</name>
    <dbReference type="NCBI Taxonomy" id="35708"/>
    <lineage>
        <taxon>Eukaryota</taxon>
        <taxon>Viridiplantae</taxon>
        <taxon>Streptophyta</taxon>
        <taxon>Embryophyta</taxon>
        <taxon>Tracheophyta</taxon>
        <taxon>Spermatophyta</taxon>
        <taxon>Magnoliopsida</taxon>
        <taxon>Liliopsida</taxon>
        <taxon>Poales</taxon>
        <taxon>Poaceae</taxon>
        <taxon>PACMAD clade</taxon>
        <taxon>Arundinoideae</taxon>
        <taxon>Arundineae</taxon>
        <taxon>Arundo</taxon>
    </lineage>
</organism>
<reference evidence="1" key="2">
    <citation type="journal article" date="2015" name="Data Brief">
        <title>Shoot transcriptome of the giant reed, Arundo donax.</title>
        <authorList>
            <person name="Barrero R.A."/>
            <person name="Guerrero F.D."/>
            <person name="Moolhuijzen P."/>
            <person name="Goolsby J.A."/>
            <person name="Tidwell J."/>
            <person name="Bellgard S.E."/>
            <person name="Bellgard M.I."/>
        </authorList>
    </citation>
    <scope>NUCLEOTIDE SEQUENCE</scope>
    <source>
        <tissue evidence="1">Shoot tissue taken approximately 20 cm above the soil surface</tissue>
    </source>
</reference>
<reference evidence="1" key="1">
    <citation type="submission" date="2014-09" db="EMBL/GenBank/DDBJ databases">
        <authorList>
            <person name="Magalhaes I.L.F."/>
            <person name="Oliveira U."/>
            <person name="Santos F.R."/>
            <person name="Vidigal T.H.D.A."/>
            <person name="Brescovit A.D."/>
            <person name="Santos A.J."/>
        </authorList>
    </citation>
    <scope>NUCLEOTIDE SEQUENCE</scope>
    <source>
        <tissue evidence="1">Shoot tissue taken approximately 20 cm above the soil surface</tissue>
    </source>
</reference>
<dbReference type="EMBL" id="GBRH01174305">
    <property type="protein sequence ID" value="JAE23591.1"/>
    <property type="molecule type" value="Transcribed_RNA"/>
</dbReference>
<dbReference type="AlphaFoldDB" id="A0A0A9GM44"/>
<accession>A0A0A9GM44</accession>
<protein>
    <submittedName>
        <fullName evidence="1">Uncharacterized protein</fullName>
    </submittedName>
</protein>
<evidence type="ECO:0000313" key="1">
    <source>
        <dbReference type="EMBL" id="JAE23591.1"/>
    </source>
</evidence>
<name>A0A0A9GM44_ARUDO</name>
<sequence>MFLAILPSQRAAAPCALPPARRCLSADDSPGTAPFSGARSSGVLCEGRMRRSCVHTDARLCWPLLDRVQVIEQLNKLVNVLSVSSRSEILSVSCEFLYLQFCY</sequence>